<dbReference type="Gene3D" id="3.40.50.620">
    <property type="entry name" value="HUPs"/>
    <property type="match status" value="1"/>
</dbReference>
<dbReference type="Pfam" id="PF00733">
    <property type="entry name" value="Asn_synthase"/>
    <property type="match status" value="1"/>
</dbReference>
<gene>
    <name evidence="2" type="ORF">QCN29_34345</name>
</gene>
<dbReference type="InterPro" id="IPR001962">
    <property type="entry name" value="Asn_synthase"/>
</dbReference>
<comment type="caution">
    <text evidence="2">The sequence shown here is derived from an EMBL/GenBank/DDBJ whole genome shotgun (WGS) entry which is preliminary data.</text>
</comment>
<dbReference type="RefSeq" id="WP_279933098.1">
    <property type="nucleotide sequence ID" value="NZ_JARWBG010000081.1"/>
</dbReference>
<sequence length="382" mass="40492">MPAIVPAAHPEGLRAAFNESVRALTDGVDTLGVAVSGGLDSLMTLAHVHAVAEGRRVIAFTADMTDDKGRSCVPVVSRLLADLGLTGVDLEVIDPARHAAEPRWSALGPRLDARPDLNAAMNERAAERGAGVLLSGCGSDELLGVPRYAAVPIARRHGLGAARRYAADVARSGPGLFGEALALLAGCAPAPLRAAAYWAVNWPEWVRPAAPALLAEPYRSAATRWGREWVADRIADHAGRGRSWAQADAYDAFYPHETIPQAGPVPEVSPFLTDTFLSAAFAVPLADRYRPDLPTGYWRCKSLVLSLLPPALLRHVPRCKQYFSAALGDQARSLDPSAPLLAVECGLIERAALGRETDPAALLAVSAIEQWLLGAVERGAVI</sequence>
<reference evidence="2 3" key="1">
    <citation type="submission" date="2023-04" db="EMBL/GenBank/DDBJ databases">
        <title>Streptomyces chengmaiensis sp. nov. isolated from the stem of mangrove plant in Hainan.</title>
        <authorList>
            <person name="Huang X."/>
            <person name="Zhou S."/>
            <person name="Chu X."/>
            <person name="Xie Y."/>
            <person name="Lin Y."/>
        </authorList>
    </citation>
    <scope>NUCLEOTIDE SEQUENCE [LARGE SCALE GENOMIC DNA]</scope>
    <source>
        <strain evidence="2 3">HNM0663</strain>
    </source>
</reference>
<dbReference type="Proteomes" id="UP001223144">
    <property type="component" value="Unassembled WGS sequence"/>
</dbReference>
<accession>A0ABT6HYR0</accession>
<dbReference type="SUPFAM" id="SSF52402">
    <property type="entry name" value="Adenine nucleotide alpha hydrolases-like"/>
    <property type="match status" value="1"/>
</dbReference>
<organism evidence="2 3">
    <name type="scientific">Streptomyces chengmaiensis</name>
    <dbReference type="NCBI Taxonomy" id="3040919"/>
    <lineage>
        <taxon>Bacteria</taxon>
        <taxon>Bacillati</taxon>
        <taxon>Actinomycetota</taxon>
        <taxon>Actinomycetes</taxon>
        <taxon>Kitasatosporales</taxon>
        <taxon>Streptomycetaceae</taxon>
        <taxon>Streptomyces</taxon>
    </lineage>
</organism>
<evidence type="ECO:0000313" key="2">
    <source>
        <dbReference type="EMBL" id="MDH2393755.1"/>
    </source>
</evidence>
<keyword evidence="3" id="KW-1185">Reference proteome</keyword>
<proteinExistence type="predicted"/>
<evidence type="ECO:0000259" key="1">
    <source>
        <dbReference type="Pfam" id="PF00733"/>
    </source>
</evidence>
<evidence type="ECO:0000313" key="3">
    <source>
        <dbReference type="Proteomes" id="UP001223144"/>
    </source>
</evidence>
<feature type="domain" description="Asparagine synthetase" evidence="1">
    <location>
        <begin position="13"/>
        <end position="330"/>
    </location>
</feature>
<dbReference type="InterPro" id="IPR014729">
    <property type="entry name" value="Rossmann-like_a/b/a_fold"/>
</dbReference>
<name>A0ABT6HYR0_9ACTN</name>
<protein>
    <submittedName>
        <fullName evidence="2">Asparagine synthase-related protein</fullName>
    </submittedName>
</protein>
<dbReference type="EMBL" id="JARWBG010000081">
    <property type="protein sequence ID" value="MDH2393755.1"/>
    <property type="molecule type" value="Genomic_DNA"/>
</dbReference>